<dbReference type="PANTHER" id="PTHR15141">
    <property type="entry name" value="TRANSCRIPTION ELONGATION FACTOR B POLYPEPTIDE 3"/>
    <property type="match status" value="1"/>
</dbReference>
<feature type="non-terminal residue" evidence="2">
    <location>
        <position position="1"/>
    </location>
</feature>
<dbReference type="EMBL" id="JAEPRD010000006">
    <property type="protein sequence ID" value="KAG2212385.1"/>
    <property type="molecule type" value="Genomic_DNA"/>
</dbReference>
<evidence type="ECO:0008006" key="4">
    <source>
        <dbReference type="Google" id="ProtNLM"/>
    </source>
</evidence>
<proteinExistence type="predicted"/>
<dbReference type="OrthoDB" id="21513at2759"/>
<feature type="region of interest" description="Disordered" evidence="1">
    <location>
        <begin position="213"/>
        <end position="298"/>
    </location>
</feature>
<dbReference type="AlphaFoldDB" id="A0A8H7RL44"/>
<reference evidence="2" key="1">
    <citation type="submission" date="2020-12" db="EMBL/GenBank/DDBJ databases">
        <title>Metabolic potential, ecology and presence of endohyphal bacteria is reflected in genomic diversity of Mucoromycotina.</title>
        <authorList>
            <person name="Muszewska A."/>
            <person name="Okrasinska A."/>
            <person name="Steczkiewicz K."/>
            <person name="Drgas O."/>
            <person name="Orlowska M."/>
            <person name="Perlinska-Lenart U."/>
            <person name="Aleksandrzak-Piekarczyk T."/>
            <person name="Szatraj K."/>
            <person name="Zielenkiewicz U."/>
            <person name="Pilsyk S."/>
            <person name="Malc E."/>
            <person name="Mieczkowski P."/>
            <person name="Kruszewska J.S."/>
            <person name="Biernat P."/>
            <person name="Pawlowska J."/>
        </authorList>
    </citation>
    <scope>NUCLEOTIDE SEQUENCE</scope>
    <source>
        <strain evidence="2">WA0000017839</strain>
    </source>
</reference>
<evidence type="ECO:0000256" key="1">
    <source>
        <dbReference type="SAM" id="MobiDB-lite"/>
    </source>
</evidence>
<dbReference type="PANTHER" id="PTHR15141:SF76">
    <property type="entry name" value="TRANSCRIPTION ELONGATION FACTOR B POLYPEPTIDE 3"/>
    <property type="match status" value="1"/>
</dbReference>
<dbReference type="Proteomes" id="UP000603453">
    <property type="component" value="Unassembled WGS sequence"/>
</dbReference>
<keyword evidence="3" id="KW-1185">Reference proteome</keyword>
<sequence>MPVKTLVACCQDSLTKSLDATPQQLYRIERANPGLAAELELWLKHCFLFKEIKDEHERGLHKNPKEWRELYLNRHTEVERKRKAIKERIASQYSKLKNEKAARSIKVLHGVVPVAKNHSYEAARQSTMSKLFQQSKRATNKATSIYQQPKKSTAAPSTAQNFVYAPSASNLIRAPKPPSKLMKDYQHNRIQYPRQKSPPASLIAPKSIIPLDHIERVAKKPKPEEKSLDKKTPIEERKRPSDDRKRPMDERKRPIDERKRPTDEKHKQGERKRRLEDDKHQEPKKRLAAKVNFNIFNE</sequence>
<accession>A0A8H7RL44</accession>
<protein>
    <recommendedName>
        <fullName evidence="4">Elongin-A</fullName>
    </recommendedName>
</protein>
<dbReference type="InterPro" id="IPR051870">
    <property type="entry name" value="Elongin-A_domain"/>
</dbReference>
<organism evidence="2 3">
    <name type="scientific">Mucor saturninus</name>
    <dbReference type="NCBI Taxonomy" id="64648"/>
    <lineage>
        <taxon>Eukaryota</taxon>
        <taxon>Fungi</taxon>
        <taxon>Fungi incertae sedis</taxon>
        <taxon>Mucoromycota</taxon>
        <taxon>Mucoromycotina</taxon>
        <taxon>Mucoromycetes</taxon>
        <taxon>Mucorales</taxon>
        <taxon>Mucorineae</taxon>
        <taxon>Mucoraceae</taxon>
        <taxon>Mucor</taxon>
    </lineage>
</organism>
<dbReference type="InterPro" id="IPR010684">
    <property type="entry name" value="RNA_pol_II_trans_fac_SIII_A"/>
</dbReference>
<evidence type="ECO:0000313" key="3">
    <source>
        <dbReference type="Proteomes" id="UP000603453"/>
    </source>
</evidence>
<dbReference type="GO" id="GO:0070449">
    <property type="term" value="C:elongin complex"/>
    <property type="evidence" value="ECO:0007669"/>
    <property type="project" value="InterPro"/>
</dbReference>
<dbReference type="Pfam" id="PF06881">
    <property type="entry name" value="Elongin_A"/>
    <property type="match status" value="1"/>
</dbReference>
<comment type="caution">
    <text evidence="2">The sequence shown here is derived from an EMBL/GenBank/DDBJ whole genome shotgun (WGS) entry which is preliminary data.</text>
</comment>
<dbReference type="GO" id="GO:0006368">
    <property type="term" value="P:transcription elongation by RNA polymerase II"/>
    <property type="evidence" value="ECO:0007669"/>
    <property type="project" value="InterPro"/>
</dbReference>
<feature type="compositionally biased region" description="Basic and acidic residues" evidence="1">
    <location>
        <begin position="213"/>
        <end position="285"/>
    </location>
</feature>
<gene>
    <name evidence="2" type="ORF">INT47_001746</name>
</gene>
<dbReference type="Gene3D" id="6.10.250.3180">
    <property type="match status" value="1"/>
</dbReference>
<evidence type="ECO:0000313" key="2">
    <source>
        <dbReference type="EMBL" id="KAG2212385.1"/>
    </source>
</evidence>
<name>A0A8H7RL44_9FUNG</name>